<dbReference type="Proteomes" id="UP000199516">
    <property type="component" value="Unassembled WGS sequence"/>
</dbReference>
<dbReference type="AlphaFoldDB" id="A0A1I2F229"/>
<dbReference type="OrthoDB" id="2973198at2"/>
<name>A0A1I2F229_9BACI</name>
<accession>A0A1I2F229</accession>
<evidence type="ECO:0000313" key="2">
    <source>
        <dbReference type="Proteomes" id="UP000199516"/>
    </source>
</evidence>
<proteinExistence type="predicted"/>
<dbReference type="EMBL" id="FONT01000008">
    <property type="protein sequence ID" value="SFE98560.1"/>
    <property type="molecule type" value="Genomic_DNA"/>
</dbReference>
<reference evidence="1 2" key="1">
    <citation type="submission" date="2016-10" db="EMBL/GenBank/DDBJ databases">
        <authorList>
            <person name="de Groot N.N."/>
        </authorList>
    </citation>
    <scope>NUCLEOTIDE SEQUENCE [LARGE SCALE GENOMIC DNA]</scope>
    <source>
        <strain evidence="1 2">DSM 23995</strain>
    </source>
</reference>
<organism evidence="1 2">
    <name type="scientific">Alteribacillus iranensis</name>
    <dbReference type="NCBI Taxonomy" id="930128"/>
    <lineage>
        <taxon>Bacteria</taxon>
        <taxon>Bacillati</taxon>
        <taxon>Bacillota</taxon>
        <taxon>Bacilli</taxon>
        <taxon>Bacillales</taxon>
        <taxon>Bacillaceae</taxon>
        <taxon>Alteribacillus</taxon>
    </lineage>
</organism>
<keyword evidence="2" id="KW-1185">Reference proteome</keyword>
<sequence length="66" mass="8383">MHREEVRKRVFQCTERELKEWRKHVLYCLDYFQRARNTFEIEECEYILSVMDVRAAYYRDKETNEE</sequence>
<evidence type="ECO:0000313" key="1">
    <source>
        <dbReference type="EMBL" id="SFE98560.1"/>
    </source>
</evidence>
<dbReference type="RefSeq" id="WP_091663397.1">
    <property type="nucleotide sequence ID" value="NZ_FONT01000008.1"/>
</dbReference>
<protein>
    <submittedName>
        <fullName evidence="1">Uncharacterized protein</fullName>
    </submittedName>
</protein>
<gene>
    <name evidence="1" type="ORF">SAMN05192532_1088</name>
</gene>